<proteinExistence type="predicted"/>
<dbReference type="Proteomes" id="UP000008467">
    <property type="component" value="Chromosome"/>
</dbReference>
<reference evidence="3" key="1">
    <citation type="journal article" date="2011" name="J. Bacteriol.">
        <title>Complete genome sequence of the cellulose-degrading bacterium Cellulosilyticum lentocellum.</title>
        <authorList>
            <consortium name="US DOE Joint Genome Institute"/>
            <person name="Miller D.A."/>
            <person name="Suen G."/>
            <person name="Bruce D."/>
            <person name="Copeland A."/>
            <person name="Cheng J.F."/>
            <person name="Detter C."/>
            <person name="Goodwin L.A."/>
            <person name="Han C.S."/>
            <person name="Hauser L.J."/>
            <person name="Land M.L."/>
            <person name="Lapidus A."/>
            <person name="Lucas S."/>
            <person name="Meincke L."/>
            <person name="Pitluck S."/>
            <person name="Tapia R."/>
            <person name="Teshima H."/>
            <person name="Woyke T."/>
            <person name="Fox B.G."/>
            <person name="Angert E.R."/>
            <person name="Currie C.R."/>
        </authorList>
    </citation>
    <scope>NUCLEOTIDE SEQUENCE [LARGE SCALE GENOMIC DNA]</scope>
    <source>
        <strain evidence="3">DSM 5427</strain>
    </source>
</reference>
<dbReference type="Pfam" id="PF13676">
    <property type="entry name" value="TIR_2"/>
    <property type="match status" value="1"/>
</dbReference>
<evidence type="ECO:0000259" key="2">
    <source>
        <dbReference type="PROSITE" id="PS50104"/>
    </source>
</evidence>
<dbReference type="KEGG" id="cle:Clole_2515"/>
<dbReference type="PROSITE" id="PS50104">
    <property type="entry name" value="TIR"/>
    <property type="match status" value="1"/>
</dbReference>
<evidence type="ECO:0000313" key="4">
    <source>
        <dbReference type="Proteomes" id="UP000008467"/>
    </source>
</evidence>
<keyword evidence="1" id="KW-0812">Transmembrane</keyword>
<accession>F2JHI2</accession>
<dbReference type="InterPro" id="IPR035897">
    <property type="entry name" value="Toll_tir_struct_dom_sf"/>
</dbReference>
<dbReference type="EMBL" id="CP002582">
    <property type="protein sequence ID" value="ADZ84221.1"/>
    <property type="molecule type" value="Genomic_DNA"/>
</dbReference>
<dbReference type="Gene3D" id="3.40.50.10140">
    <property type="entry name" value="Toll/interleukin-1 receptor homology (TIR) domain"/>
    <property type="match status" value="1"/>
</dbReference>
<sequence>MQDVFISYSSKNKIEANKVCEQLEKRGISCWMAPRNIQPGKEWGEQIIRGIETSRVLVLIFSAASNESPQVLREVERAVSKRLKIINFRIENVSPSDSMEYFLSANHWLNAFDGNRETHIESLSITIKGLLEEQLLPQQAHPIVSKGLGKHTVYKKGLKFLAVGLIGIILIIIAYNLNAIRVAMVKEPQVEALVEKQQDKALKTPTAHVQASNQPLETPLGEVQVTPAPVETLVPTEKNNEQGNTQNQIAMVTQEPDNQEKVTPTTQAEPVQSLDIEIGSKVTFGVYHNEPIEWLVIHKDSKGNPLLLSEKILTLKAFDGAESGNYNKASNGTIFDGKKEKEAPGQNYTKEELRQMKGSNDWANSNLRTWLNSGGKTVSYKGQGPAANAFLDGANAYDKTYGFLYEFTKEEQALIQTTSYKNILGTLEQGRKAGGKELFHFERVSIEDCLLNSSKAYYETLSDKVFLLSLEEVEGYLYTQGIPIKTNPTEEAIEKDQSGWYKDIKSQTGGYHMWWLRTPAGESSSLVCTVGPSGEVIYTEYAAQAGVGIRPALYLEASHCTLEDGKIIKAK</sequence>
<dbReference type="Pfam" id="PF19789">
    <property type="entry name" value="DUF6273"/>
    <property type="match status" value="1"/>
</dbReference>
<dbReference type="AlphaFoldDB" id="F2JHI2"/>
<keyword evidence="1" id="KW-0472">Membrane</keyword>
<name>F2JHI2_CELLD</name>
<dbReference type="HOGENOM" id="CLU_477103_0_0_9"/>
<feature type="transmembrane region" description="Helical" evidence="1">
    <location>
        <begin position="158"/>
        <end position="177"/>
    </location>
</feature>
<evidence type="ECO:0000256" key="1">
    <source>
        <dbReference type="SAM" id="Phobius"/>
    </source>
</evidence>
<protein>
    <submittedName>
        <fullName evidence="3">TIR protein</fullName>
    </submittedName>
</protein>
<dbReference type="eggNOG" id="COG2815">
    <property type="taxonomic scope" value="Bacteria"/>
</dbReference>
<dbReference type="InterPro" id="IPR000157">
    <property type="entry name" value="TIR_dom"/>
</dbReference>
<dbReference type="GO" id="GO:0007165">
    <property type="term" value="P:signal transduction"/>
    <property type="evidence" value="ECO:0007669"/>
    <property type="project" value="InterPro"/>
</dbReference>
<keyword evidence="1" id="KW-1133">Transmembrane helix</keyword>
<gene>
    <name evidence="3" type="ordered locus">Clole_2515</name>
</gene>
<dbReference type="InterPro" id="IPR046240">
    <property type="entry name" value="DUF6273"/>
</dbReference>
<keyword evidence="4" id="KW-1185">Reference proteome</keyword>
<dbReference type="STRING" id="642492.Clole_2515"/>
<evidence type="ECO:0000313" key="3">
    <source>
        <dbReference type="EMBL" id="ADZ84221.1"/>
    </source>
</evidence>
<dbReference type="SUPFAM" id="SSF52200">
    <property type="entry name" value="Toll/Interleukin receptor TIR domain"/>
    <property type="match status" value="1"/>
</dbReference>
<organism evidence="3 4">
    <name type="scientific">Cellulosilyticum lentocellum (strain ATCC 49066 / DSM 5427 / NCIMB 11756 / RHM5)</name>
    <name type="common">Clostridium lentocellum</name>
    <dbReference type="NCBI Taxonomy" id="642492"/>
    <lineage>
        <taxon>Bacteria</taxon>
        <taxon>Bacillati</taxon>
        <taxon>Bacillota</taxon>
        <taxon>Clostridia</taxon>
        <taxon>Lachnospirales</taxon>
        <taxon>Cellulosilyticaceae</taxon>
        <taxon>Cellulosilyticum</taxon>
    </lineage>
</organism>
<feature type="domain" description="TIR" evidence="2">
    <location>
        <begin position="1"/>
        <end position="131"/>
    </location>
</feature>
<dbReference type="RefSeq" id="WP_013657514.1">
    <property type="nucleotide sequence ID" value="NC_015275.1"/>
</dbReference>